<keyword evidence="11" id="KW-1185">Reference proteome</keyword>
<dbReference type="Proteomes" id="UP000324760">
    <property type="component" value="Chromosome"/>
</dbReference>
<comment type="subcellular location">
    <subcellularLocation>
        <location evidence="1 6">Bacterial flagellum basal body</location>
    </subcellularLocation>
</comment>
<dbReference type="SUPFAM" id="SSF117143">
    <property type="entry name" value="Flagellar hook protein flgE"/>
    <property type="match status" value="1"/>
</dbReference>
<dbReference type="InterPro" id="IPR020013">
    <property type="entry name" value="Flagellar_FlgE/F/G"/>
</dbReference>
<evidence type="ECO:0000256" key="5">
    <source>
        <dbReference type="ARBA" id="ARBA00040228"/>
    </source>
</evidence>
<dbReference type="OrthoDB" id="9804559at2"/>
<feature type="domain" description="Flagellar basal-body/hook protein C-terminal" evidence="8">
    <location>
        <begin position="198"/>
        <end position="241"/>
    </location>
</feature>
<dbReference type="InterPro" id="IPR001444">
    <property type="entry name" value="Flag_bb_rod_N"/>
</dbReference>
<proteinExistence type="inferred from homology"/>
<dbReference type="InterPro" id="IPR010930">
    <property type="entry name" value="Flg_bb/hook_C_dom"/>
</dbReference>
<reference evidence="10 11" key="1">
    <citation type="journal article" date="2019" name="Biochem. Eng. J.">
        <title>Metabolic engineering of the marine bacteria Neptunomonas concharum for the production of acetoin and meso-2,3-butanediol from acetate.</title>
        <authorList>
            <person name="Li W."/>
            <person name="Pu N."/>
            <person name="Liu C.-X."/>
            <person name="Yuan Q.-P."/>
            <person name="Li Z.-J."/>
        </authorList>
    </citation>
    <scope>NUCLEOTIDE SEQUENCE [LARGE SCALE GENOMIC DNA]</scope>
    <source>
        <strain evidence="10 11">JCM17730</strain>
    </source>
</reference>
<dbReference type="NCBIfam" id="NF009280">
    <property type="entry name" value="PRK12640.1"/>
    <property type="match status" value="1"/>
</dbReference>
<keyword evidence="10" id="KW-0282">Flagellum</keyword>
<dbReference type="RefSeq" id="WP_138986481.1">
    <property type="nucleotide sequence ID" value="NZ_CP043869.1"/>
</dbReference>
<evidence type="ECO:0000313" key="11">
    <source>
        <dbReference type="Proteomes" id="UP000324760"/>
    </source>
</evidence>
<keyword evidence="10" id="KW-0966">Cell projection</keyword>
<comment type="similarity">
    <text evidence="2 6">Belongs to the flagella basal body rod proteins family.</text>
</comment>
<gene>
    <name evidence="10" type="ORF">F0U83_03135</name>
</gene>
<dbReference type="GO" id="GO:0030694">
    <property type="term" value="C:bacterial-type flagellum basal body, rod"/>
    <property type="evidence" value="ECO:0007669"/>
    <property type="project" value="UniProtKB-UniRule"/>
</dbReference>
<protein>
    <recommendedName>
        <fullName evidence="5 6">Flagellar basal-body rod protein FlgF</fullName>
    </recommendedName>
</protein>
<accession>A0A5P1R855</accession>
<dbReference type="EMBL" id="CP043869">
    <property type="protein sequence ID" value="QEQ95777.1"/>
    <property type="molecule type" value="Genomic_DNA"/>
</dbReference>
<evidence type="ECO:0000259" key="9">
    <source>
        <dbReference type="Pfam" id="PF22692"/>
    </source>
</evidence>
<dbReference type="Pfam" id="PF00460">
    <property type="entry name" value="Flg_bb_rod"/>
    <property type="match status" value="1"/>
</dbReference>
<keyword evidence="10" id="KW-0969">Cilium</keyword>
<sequence>MDKVVFVAMSGARENMLAQQAHANNLANSNTTGFKTDLAQARAMQVFGEGLPSRVYAMTERPATDTTTGTFIETGRSLDIAVEDGGWLAVIGADGNEAYTRAGELQINAANQLVTGSGLPVMGNGGIPIVIPPAEQIDIGTDGTITIRPLGEAAAELAIIDRIKVVNLDKQTSYKGADGLMHVDGNLPQPPDLNIRLRSGYLESSNVNAVHELTSIISLSRQFEMNIKMMKNAEENSTAATKILQLG</sequence>
<dbReference type="InterPro" id="IPR053967">
    <property type="entry name" value="LlgE_F_G-like_D1"/>
</dbReference>
<evidence type="ECO:0000256" key="2">
    <source>
        <dbReference type="ARBA" id="ARBA00009677"/>
    </source>
</evidence>
<evidence type="ECO:0000259" key="7">
    <source>
        <dbReference type="Pfam" id="PF00460"/>
    </source>
</evidence>
<dbReference type="PANTHER" id="PTHR30435">
    <property type="entry name" value="FLAGELLAR PROTEIN"/>
    <property type="match status" value="1"/>
</dbReference>
<dbReference type="GO" id="GO:0071978">
    <property type="term" value="P:bacterial-type flagellum-dependent swarming motility"/>
    <property type="evidence" value="ECO:0007669"/>
    <property type="project" value="TreeGrafter"/>
</dbReference>
<name>A0A5P1R855_9GAMM</name>
<dbReference type="InterPro" id="IPR037925">
    <property type="entry name" value="FlgE/F/G-like"/>
</dbReference>
<dbReference type="Pfam" id="PF06429">
    <property type="entry name" value="Flg_bbr_C"/>
    <property type="match status" value="1"/>
</dbReference>
<organism evidence="10 11">
    <name type="scientific">Neptunomonas concharum</name>
    <dbReference type="NCBI Taxonomy" id="1031538"/>
    <lineage>
        <taxon>Bacteria</taxon>
        <taxon>Pseudomonadati</taxon>
        <taxon>Pseudomonadota</taxon>
        <taxon>Gammaproteobacteria</taxon>
        <taxon>Oceanospirillales</taxon>
        <taxon>Oceanospirillaceae</taxon>
        <taxon>Neptunomonas</taxon>
    </lineage>
</organism>
<evidence type="ECO:0000259" key="8">
    <source>
        <dbReference type="Pfam" id="PF06429"/>
    </source>
</evidence>
<dbReference type="Pfam" id="PF22692">
    <property type="entry name" value="LlgE_F_G_D1"/>
    <property type="match status" value="1"/>
</dbReference>
<comment type="subunit">
    <text evidence="4 6">The basal body constitutes a major portion of the flagellar organelle and consists of five rings (E,L,P,S, and M) mounted on a central rod. The rod consists of about 26 subunits of FlgG in the distal portion, and FlgB, FlgC and FlgF are thought to build up the proximal portion of the rod with about 6 subunits each.</text>
</comment>
<keyword evidence="3 6" id="KW-0975">Bacterial flagellum</keyword>
<evidence type="ECO:0000256" key="1">
    <source>
        <dbReference type="ARBA" id="ARBA00004117"/>
    </source>
</evidence>
<dbReference type="PANTHER" id="PTHR30435:SF18">
    <property type="entry name" value="FLAGELLAR BASAL-BODY ROD PROTEIN FLGF"/>
    <property type="match status" value="1"/>
</dbReference>
<evidence type="ECO:0000256" key="6">
    <source>
        <dbReference type="RuleBase" id="RU362116"/>
    </source>
</evidence>
<evidence type="ECO:0000256" key="3">
    <source>
        <dbReference type="ARBA" id="ARBA00023143"/>
    </source>
</evidence>
<dbReference type="KEGG" id="ncu:F0U83_03135"/>
<feature type="domain" description="Flagellar hook protein FlgE/F/G-like D1" evidence="9">
    <location>
        <begin position="81"/>
        <end position="146"/>
    </location>
</feature>
<evidence type="ECO:0000313" key="10">
    <source>
        <dbReference type="EMBL" id="QEQ95777.1"/>
    </source>
</evidence>
<dbReference type="AlphaFoldDB" id="A0A5P1R855"/>
<dbReference type="NCBIfam" id="TIGR03506">
    <property type="entry name" value="FlgEFG_subfam"/>
    <property type="match status" value="1"/>
</dbReference>
<evidence type="ECO:0000256" key="4">
    <source>
        <dbReference type="ARBA" id="ARBA00038560"/>
    </source>
</evidence>
<feature type="domain" description="Flagellar basal body rod protein N-terminal" evidence="7">
    <location>
        <begin position="7"/>
        <end position="35"/>
    </location>
</feature>